<proteinExistence type="predicted"/>
<feature type="domain" description="UBC core" evidence="6">
    <location>
        <begin position="1059"/>
        <end position="1240"/>
    </location>
</feature>
<evidence type="ECO:0000256" key="2">
    <source>
        <dbReference type="ARBA" id="ARBA00022679"/>
    </source>
</evidence>
<evidence type="ECO:0000313" key="8">
    <source>
        <dbReference type="Proteomes" id="UP000803884"/>
    </source>
</evidence>
<keyword evidence="3" id="KW-0548">Nucleotidyltransferase</keyword>
<dbReference type="GO" id="GO:0016779">
    <property type="term" value="F:nucleotidyltransferase activity"/>
    <property type="evidence" value="ECO:0007669"/>
    <property type="project" value="UniProtKB-KW"/>
</dbReference>
<evidence type="ECO:0000313" key="7">
    <source>
        <dbReference type="EMBL" id="KAL1585073.1"/>
    </source>
</evidence>
<dbReference type="Pfam" id="PF00644">
    <property type="entry name" value="PARP"/>
    <property type="match status" value="1"/>
</dbReference>
<keyword evidence="4" id="KW-0520">NAD</keyword>
<dbReference type="SUPFAM" id="SSF54495">
    <property type="entry name" value="UBC-like"/>
    <property type="match status" value="1"/>
</dbReference>
<reference evidence="7 8" key="1">
    <citation type="journal article" date="2020" name="Microbiol. Resour. Announc.">
        <title>Draft Genome Sequence of a Cladosporium Species Isolated from the Mesophotic Ascidian Didemnum maculosum.</title>
        <authorList>
            <person name="Gioti A."/>
            <person name="Siaperas R."/>
            <person name="Nikolaivits E."/>
            <person name="Le Goff G."/>
            <person name="Ouazzani J."/>
            <person name="Kotoulas G."/>
            <person name="Topakas E."/>
        </authorList>
    </citation>
    <scope>NUCLEOTIDE SEQUENCE [LARGE SCALE GENOMIC DNA]</scope>
    <source>
        <strain evidence="7 8">TM138-S3</strain>
    </source>
</reference>
<feature type="compositionally biased region" description="Basic residues" evidence="5">
    <location>
        <begin position="918"/>
        <end position="929"/>
    </location>
</feature>
<feature type="compositionally biased region" description="Basic and acidic residues" evidence="5">
    <location>
        <begin position="866"/>
        <end position="879"/>
    </location>
</feature>
<dbReference type="RefSeq" id="XP_069228179.1">
    <property type="nucleotide sequence ID" value="XM_069375023.1"/>
</dbReference>
<dbReference type="InterPro" id="IPR016135">
    <property type="entry name" value="UBQ-conjugating_enzyme/RWD"/>
</dbReference>
<feature type="compositionally biased region" description="Low complexity" evidence="5">
    <location>
        <begin position="948"/>
        <end position="965"/>
    </location>
</feature>
<dbReference type="PANTHER" id="PTHR21328">
    <property type="entry name" value="POLY ADP-RIBOSE POLYMERASE FAMILY, MEMBER PARP"/>
    <property type="match status" value="1"/>
</dbReference>
<dbReference type="GeneID" id="96007861"/>
<dbReference type="AlphaFoldDB" id="A0AB34KJW0"/>
<dbReference type="EMBL" id="JAAQHG020000021">
    <property type="protein sequence ID" value="KAL1585073.1"/>
    <property type="molecule type" value="Genomic_DNA"/>
</dbReference>
<name>A0AB34KJW0_9PEZI</name>
<dbReference type="CDD" id="cd23802">
    <property type="entry name" value="UBCc_UBE2Q"/>
    <property type="match status" value="1"/>
</dbReference>
<keyword evidence="2" id="KW-0808">Transferase</keyword>
<evidence type="ECO:0000256" key="1">
    <source>
        <dbReference type="ARBA" id="ARBA00022676"/>
    </source>
</evidence>
<feature type="region of interest" description="Disordered" evidence="5">
    <location>
        <begin position="866"/>
        <end position="1011"/>
    </location>
</feature>
<sequence>MPRRQFVADLQKAQDGPKPSGINSIRAGDDDGQFEFDFTAAALGDAQGATISITAMIPDVSEYPNDHQYMIFCGEEAPLQFAQALQNLRDTNRKTVFELTELVSARLLSLAVDSDGDSPMEDSMSDEGQSDLEDFDEDEVYDDDDDAFDFKEGPNVVSNAHISAKHEFDGNSRSKAFRDRIRLDLLTAKDEGFKVGHLGLLLDGYCSFVTISIRMSKLGISEEAMQAWQVDPSDYLVLLIHYPNGYKTDEQLQAYDGSRVKSNIGMRVVAGKKYKPTLKEATRMFSKTRKYSDASSDSKEENIEPRSMREIFISRPLAALLESILIPILRFRKAGMDWTGAEAYYEFAQGVGSLDDQVAIPESYYKPEELHKALPNIVQADHHREHNSSKYSFPLLAMQFTLRHFVRCTEFCMICHAKLDSDLEAIKPYVCDRPLCLFQYMSLGLGPSIEHEIMSQPYVVDLLVSFCYSSAKAYKLKDFPDGLALMVPPVNPDDVTPPVGVRSRFNRPEAYIERPPTGESFDVGFDPERREIEFFNKPKGGCPVSRGQWIVISNGPSDPDDKDFEIHCRVSETTFYPTISLDELVTVSVNPSRNVKESHMTQNPMQGTDEPRTQSLTPRWTAATCSPYSQEFSELKHHSKCQAMCKLLDTLPSVKEMQDYLSTHHESDLKGWVSRVSPSAASLLRWIIASNRACIMQCDTKVDDTNEKSKGPTAERLHGMDGYMQFRFAMGAPDKESRFMSEVRTTTDRLSLRFPTIFAWHGSPLHNWHMIIREGLHFKNVDHGRAYGNGVYHAKDAHTSSGYALMMMTPAVWPNSVLRISSALALNEIVNAPAEFVSKDPFYVVSQLDWIRTRYLFVKCAPTDESIKPGKEERPENFHPQDPSQTPRGSTGAIVIPASAIKSGRAQKVTDAAEQKTKNKGGKKVKPSKGAKGSSETNAIDLDNDTESVTSKSGKRSSSGTNSPSKKQKNGRGTAVATAIDADEDADSDQTDTEDLNILLPEPDPAENKPAKSFDTQLLTLNRKLDSKVDTGPTTDFEPGTLDFSTLPLMPEPTYATSATTKRLMIEIQSLTKVQSSTDPASLGWHIDFAKIENVYQWIVELHSFHTFSVDDKPIPLVADMKKAGTASVVLEVRFGPDFPYSPPYIRVIRPRFLPFLQGGGGHVVIGGAMCMELLTNSGWQPIMSMESVLMQVRMAIASEPFARLEGKGSAARADWARRDYGAVEAAEGYVRACASHGWKVPPGFREVAYGMAPTADGAASDGLGK</sequence>
<dbReference type="Gene3D" id="3.90.228.10">
    <property type="match status" value="1"/>
</dbReference>
<feature type="compositionally biased region" description="Acidic residues" evidence="5">
    <location>
        <begin position="981"/>
        <end position="995"/>
    </location>
</feature>
<organism evidence="7 8">
    <name type="scientific">Cladosporium halotolerans</name>
    <dbReference type="NCBI Taxonomy" id="1052096"/>
    <lineage>
        <taxon>Eukaryota</taxon>
        <taxon>Fungi</taxon>
        <taxon>Dikarya</taxon>
        <taxon>Ascomycota</taxon>
        <taxon>Pezizomycotina</taxon>
        <taxon>Dothideomycetes</taxon>
        <taxon>Dothideomycetidae</taxon>
        <taxon>Cladosporiales</taxon>
        <taxon>Cladosporiaceae</taxon>
        <taxon>Cladosporium</taxon>
    </lineage>
</organism>
<dbReference type="Gene3D" id="3.10.110.10">
    <property type="entry name" value="Ubiquitin Conjugating Enzyme"/>
    <property type="match status" value="1"/>
</dbReference>
<protein>
    <recommendedName>
        <fullName evidence="6">UBC core domain-containing protein</fullName>
    </recommendedName>
</protein>
<dbReference type="InterPro" id="IPR051838">
    <property type="entry name" value="ARTD_PARP"/>
</dbReference>
<evidence type="ECO:0000256" key="4">
    <source>
        <dbReference type="ARBA" id="ARBA00023027"/>
    </source>
</evidence>
<dbReference type="PROSITE" id="PS50127">
    <property type="entry name" value="UBC_2"/>
    <property type="match status" value="1"/>
</dbReference>
<evidence type="ECO:0000256" key="3">
    <source>
        <dbReference type="ARBA" id="ARBA00022695"/>
    </source>
</evidence>
<dbReference type="GO" id="GO:0003950">
    <property type="term" value="F:NAD+ poly-ADP-ribosyltransferase activity"/>
    <property type="evidence" value="ECO:0007669"/>
    <property type="project" value="InterPro"/>
</dbReference>
<dbReference type="Proteomes" id="UP000803884">
    <property type="component" value="Unassembled WGS sequence"/>
</dbReference>
<keyword evidence="8" id="KW-1185">Reference proteome</keyword>
<gene>
    <name evidence="7" type="ORF">WHR41_06418</name>
</gene>
<dbReference type="InterPro" id="IPR000608">
    <property type="entry name" value="UBC"/>
</dbReference>
<accession>A0AB34KJW0</accession>
<dbReference type="SUPFAM" id="SSF56399">
    <property type="entry name" value="ADP-ribosylation"/>
    <property type="match status" value="1"/>
</dbReference>
<dbReference type="InterPro" id="IPR012317">
    <property type="entry name" value="Poly(ADP-ribose)pol_cat_dom"/>
</dbReference>
<evidence type="ECO:0000259" key="6">
    <source>
        <dbReference type="PROSITE" id="PS50127"/>
    </source>
</evidence>
<keyword evidence="1" id="KW-0328">Glycosyltransferase</keyword>
<comment type="caution">
    <text evidence="7">The sequence shown here is derived from an EMBL/GenBank/DDBJ whole genome shotgun (WGS) entry which is preliminary data.</text>
</comment>
<feature type="region of interest" description="Disordered" evidence="5">
    <location>
        <begin position="595"/>
        <end position="615"/>
    </location>
</feature>
<evidence type="ECO:0000256" key="5">
    <source>
        <dbReference type="SAM" id="MobiDB-lite"/>
    </source>
</evidence>